<protein>
    <recommendedName>
        <fullName evidence="18">TonB-dependent receptor</fullName>
    </recommendedName>
</protein>
<keyword evidence="17" id="KW-1185">Reference proteome</keyword>
<evidence type="ECO:0000256" key="11">
    <source>
        <dbReference type="PROSITE-ProRule" id="PRU01360"/>
    </source>
</evidence>
<reference evidence="17" key="1">
    <citation type="submission" date="2016-02" db="EMBL/GenBank/DDBJ databases">
        <authorList>
            <person name="Schultz-Johansen M."/>
            <person name="Glaring M.A."/>
            <person name="Bech P.K."/>
            <person name="Stougaard P."/>
        </authorList>
    </citation>
    <scope>NUCLEOTIDE SEQUENCE [LARGE SCALE GENOMIC DNA]</scope>
    <source>
        <strain evidence="17">S66</strain>
    </source>
</reference>
<evidence type="ECO:0000256" key="7">
    <source>
        <dbReference type="ARBA" id="ARBA00023065"/>
    </source>
</evidence>
<comment type="subcellular location">
    <subcellularLocation>
        <location evidence="1 11">Cell outer membrane</location>
        <topology evidence="1 11">Multi-pass membrane protein</topology>
    </subcellularLocation>
</comment>
<evidence type="ECO:0000256" key="8">
    <source>
        <dbReference type="ARBA" id="ARBA00023077"/>
    </source>
</evidence>
<evidence type="ECO:0000313" key="17">
    <source>
        <dbReference type="Proteomes" id="UP000070299"/>
    </source>
</evidence>
<dbReference type="SUPFAM" id="SSF56935">
    <property type="entry name" value="Porins"/>
    <property type="match status" value="1"/>
</dbReference>
<evidence type="ECO:0000256" key="6">
    <source>
        <dbReference type="ARBA" id="ARBA00023004"/>
    </source>
</evidence>
<gene>
    <name evidence="16" type="ORF">AX660_10950</name>
</gene>
<dbReference type="AlphaFoldDB" id="A0A136A5G7"/>
<dbReference type="EMBL" id="LSNE01000003">
    <property type="protein sequence ID" value="KXI30473.1"/>
    <property type="molecule type" value="Genomic_DNA"/>
</dbReference>
<evidence type="ECO:0000256" key="10">
    <source>
        <dbReference type="ARBA" id="ARBA00023237"/>
    </source>
</evidence>
<dbReference type="Pfam" id="PF07715">
    <property type="entry name" value="Plug"/>
    <property type="match status" value="1"/>
</dbReference>
<evidence type="ECO:0000256" key="13">
    <source>
        <dbReference type="SAM" id="SignalP"/>
    </source>
</evidence>
<organism evidence="16 17">
    <name type="scientific">Paraglaciecola hydrolytica</name>
    <dbReference type="NCBI Taxonomy" id="1799789"/>
    <lineage>
        <taxon>Bacteria</taxon>
        <taxon>Pseudomonadati</taxon>
        <taxon>Pseudomonadota</taxon>
        <taxon>Gammaproteobacteria</taxon>
        <taxon>Alteromonadales</taxon>
        <taxon>Alteromonadaceae</taxon>
        <taxon>Paraglaciecola</taxon>
    </lineage>
</organism>
<evidence type="ECO:0000256" key="5">
    <source>
        <dbReference type="ARBA" id="ARBA00022692"/>
    </source>
</evidence>
<dbReference type="InterPro" id="IPR036942">
    <property type="entry name" value="Beta-barrel_TonB_sf"/>
</dbReference>
<keyword evidence="7" id="KW-0406">Ion transport</keyword>
<evidence type="ECO:0008006" key="18">
    <source>
        <dbReference type="Google" id="ProtNLM"/>
    </source>
</evidence>
<keyword evidence="3 11" id="KW-1134">Transmembrane beta strand</keyword>
<comment type="caution">
    <text evidence="16">The sequence shown here is derived from an EMBL/GenBank/DDBJ whole genome shotgun (WGS) entry which is preliminary data.</text>
</comment>
<keyword evidence="5 11" id="KW-0812">Transmembrane</keyword>
<name>A0A136A5G7_9ALTE</name>
<keyword evidence="10 11" id="KW-0998">Cell outer membrane</keyword>
<dbReference type="Pfam" id="PF00593">
    <property type="entry name" value="TonB_dep_Rec_b-barrel"/>
    <property type="match status" value="1"/>
</dbReference>
<dbReference type="GO" id="GO:0009279">
    <property type="term" value="C:cell outer membrane"/>
    <property type="evidence" value="ECO:0007669"/>
    <property type="project" value="UniProtKB-SubCell"/>
</dbReference>
<dbReference type="PROSITE" id="PS52016">
    <property type="entry name" value="TONB_DEPENDENT_REC_3"/>
    <property type="match status" value="1"/>
</dbReference>
<feature type="domain" description="TonB-dependent receptor plug" evidence="15">
    <location>
        <begin position="52"/>
        <end position="164"/>
    </location>
</feature>
<evidence type="ECO:0000259" key="15">
    <source>
        <dbReference type="Pfam" id="PF07715"/>
    </source>
</evidence>
<evidence type="ECO:0000256" key="9">
    <source>
        <dbReference type="ARBA" id="ARBA00023136"/>
    </source>
</evidence>
<keyword evidence="13" id="KW-0732">Signal</keyword>
<keyword evidence="2 11" id="KW-0813">Transport</keyword>
<evidence type="ECO:0000256" key="2">
    <source>
        <dbReference type="ARBA" id="ARBA00022448"/>
    </source>
</evidence>
<dbReference type="Proteomes" id="UP000070299">
    <property type="component" value="Unassembled WGS sequence"/>
</dbReference>
<feature type="domain" description="TonB-dependent receptor-like beta-barrel" evidence="14">
    <location>
        <begin position="364"/>
        <end position="842"/>
    </location>
</feature>
<sequence length="888" mass="96897">MYQKKKLTLAITLIMAQAGLNGIAHAQEHDTKDQEILIERIEVNTRKMAETLETIPLAISAITNREIEEKGIKSSEDVAKYINGLTFDIGAGPNDTRPTIRGLTIDRGRPNVAVLIDGIDVSSETMTLSGGGMTANMKLLDLQQVEVVKGPQSVNYGRSAFAGAINYVTKRPSFEPGAKVDVNLAQYGTRDVAVTVEGGLSEKLAAKIKVVDSSSDGEYTNPNSNALLGDSESQGFAISAYYLPSDDISVYFRAESSDEHYGQRPNAAIRSMLSVNAPGNVFATGSVNSAQGSKMLPYAFNADGSGVDCSQAEVRPYWNSFNRVIPFLGLGLSAQPDCRPMVTGEITADASQIDLSLDPLTGKDFRGTDIKNTRASLEFVWEGDGIDFTSNTALTRSDSSVQEDFDGTNYGLYADPVGMPQFGAPAWSQYGFQADTNTTFDLEQISQEFRLSGESDSISWVSSALVWQEKMKAGFGTQFWLREGSHEPTVLAQLGRSPFTSFITDIKNAPLPAGQNKVTPLTRDTKHWSVAGLINWAATDKMNLAFEGRYIDETIDYTGDADNRTFDAFYIDNSVKFDPVTMSMIPNPDYKTANSVANTAFLPRFSIDYQINETVFSYASVSKGFKPGGVATTDANGDVRDGVYKPEKLLAYEIGTKAFSIENNASVNLSAFYWKYTDQQTPFTFTNSLGIANVSVINAGESEVKGIELDSVWQATQGLRIAMAYLYSDAKYTNFNLSEILQTSDIVGAKVSDVDKMMAGNVDGDFAGQRLPLSSKHSGTVNARYTFALGELHSFVELFGQYRSERYVDRGGFAQLPAYWEWDLSAGLQGESWTVTAYVENLLDDDKIKSAIGYVDYGFFPDGQAVPFTVGTTLPQGRTAGVRLSFEF</sequence>
<dbReference type="RefSeq" id="WP_068375005.1">
    <property type="nucleotide sequence ID" value="NZ_LSNE01000003.1"/>
</dbReference>
<evidence type="ECO:0000256" key="12">
    <source>
        <dbReference type="RuleBase" id="RU003357"/>
    </source>
</evidence>
<feature type="chain" id="PRO_5007469571" description="TonB-dependent receptor" evidence="13">
    <location>
        <begin position="27"/>
        <end position="888"/>
    </location>
</feature>
<evidence type="ECO:0000256" key="3">
    <source>
        <dbReference type="ARBA" id="ARBA00022452"/>
    </source>
</evidence>
<feature type="signal peptide" evidence="13">
    <location>
        <begin position="1"/>
        <end position="26"/>
    </location>
</feature>
<keyword evidence="4" id="KW-0410">Iron transport</keyword>
<proteinExistence type="inferred from homology"/>
<dbReference type="OrthoDB" id="9758929at2"/>
<dbReference type="Gene3D" id="2.40.170.20">
    <property type="entry name" value="TonB-dependent receptor, beta-barrel domain"/>
    <property type="match status" value="2"/>
</dbReference>
<accession>A0A136A5G7</accession>
<keyword evidence="8 12" id="KW-0798">TonB box</keyword>
<dbReference type="GO" id="GO:0006826">
    <property type="term" value="P:iron ion transport"/>
    <property type="evidence" value="ECO:0007669"/>
    <property type="project" value="UniProtKB-KW"/>
</dbReference>
<dbReference type="InterPro" id="IPR012910">
    <property type="entry name" value="Plug_dom"/>
</dbReference>
<dbReference type="InterPro" id="IPR039426">
    <property type="entry name" value="TonB-dep_rcpt-like"/>
</dbReference>
<evidence type="ECO:0000313" key="16">
    <source>
        <dbReference type="EMBL" id="KXI30473.1"/>
    </source>
</evidence>
<evidence type="ECO:0000259" key="14">
    <source>
        <dbReference type="Pfam" id="PF00593"/>
    </source>
</evidence>
<dbReference type="STRING" id="1799789.AX660_10950"/>
<comment type="similarity">
    <text evidence="11 12">Belongs to the TonB-dependent receptor family.</text>
</comment>
<keyword evidence="9 11" id="KW-0472">Membrane</keyword>
<keyword evidence="6" id="KW-0408">Iron</keyword>
<evidence type="ECO:0000256" key="4">
    <source>
        <dbReference type="ARBA" id="ARBA00022496"/>
    </source>
</evidence>
<evidence type="ECO:0000256" key="1">
    <source>
        <dbReference type="ARBA" id="ARBA00004571"/>
    </source>
</evidence>
<dbReference type="PANTHER" id="PTHR32552">
    <property type="entry name" value="FERRICHROME IRON RECEPTOR-RELATED"/>
    <property type="match status" value="1"/>
</dbReference>
<dbReference type="InterPro" id="IPR000531">
    <property type="entry name" value="Beta-barrel_TonB"/>
</dbReference>
<dbReference type="PANTHER" id="PTHR32552:SF81">
    <property type="entry name" value="TONB-DEPENDENT OUTER MEMBRANE RECEPTOR"/>
    <property type="match status" value="1"/>
</dbReference>